<evidence type="ECO:0000313" key="2">
    <source>
        <dbReference type="Proteomes" id="UP001175001"/>
    </source>
</evidence>
<evidence type="ECO:0000313" key="1">
    <source>
        <dbReference type="EMBL" id="KAK0615430.1"/>
    </source>
</evidence>
<dbReference type="GO" id="GO:0020037">
    <property type="term" value="F:heme binding"/>
    <property type="evidence" value="ECO:0007669"/>
    <property type="project" value="InterPro"/>
</dbReference>
<dbReference type="SUPFAM" id="SSF48264">
    <property type="entry name" value="Cytochrome P450"/>
    <property type="match status" value="1"/>
</dbReference>
<dbReference type="AlphaFoldDB" id="A0AA39WHD2"/>
<keyword evidence="2" id="KW-1185">Reference proteome</keyword>
<reference evidence="1" key="1">
    <citation type="submission" date="2023-06" db="EMBL/GenBank/DDBJ databases">
        <title>Multi-omics analyses reveal the molecular pathogenesis toolkit of Lasiodiplodia hormozganensis, a cross-kingdom pathogen.</title>
        <authorList>
            <person name="Felix C."/>
            <person name="Meneses R."/>
            <person name="Goncalves M.F.M."/>
            <person name="Tilleman L."/>
            <person name="Duarte A.S."/>
            <person name="Jorrin-Novo J.V."/>
            <person name="Van De Peer Y."/>
            <person name="Deforce D."/>
            <person name="Van Nieuwerburgh F."/>
            <person name="Esteves A.C."/>
            <person name="Alves A."/>
        </authorList>
    </citation>
    <scope>NUCLEOTIDE SEQUENCE</scope>
    <source>
        <strain evidence="1">CBS 339.90</strain>
    </source>
</reference>
<dbReference type="GO" id="GO:0016705">
    <property type="term" value="F:oxidoreductase activity, acting on paired donors, with incorporation or reduction of molecular oxygen"/>
    <property type="evidence" value="ECO:0007669"/>
    <property type="project" value="InterPro"/>
</dbReference>
<dbReference type="GO" id="GO:0005506">
    <property type="term" value="F:iron ion binding"/>
    <property type="evidence" value="ECO:0007669"/>
    <property type="project" value="InterPro"/>
</dbReference>
<dbReference type="Proteomes" id="UP001175001">
    <property type="component" value="Unassembled WGS sequence"/>
</dbReference>
<name>A0AA39WHD2_9PEZI</name>
<gene>
    <name evidence="1" type="primary">stcS_1</name>
    <name evidence="1" type="ORF">DIS24_g11823</name>
</gene>
<comment type="caution">
    <text evidence="1">The sequence shown here is derived from an EMBL/GenBank/DDBJ whole genome shotgun (WGS) entry which is preliminary data.</text>
</comment>
<dbReference type="InterPro" id="IPR036396">
    <property type="entry name" value="Cyt_P450_sf"/>
</dbReference>
<sequence>MRVRAHENQTFSLEEDALRLALDVMGVVTLDTRFKYQQSTSGITESLRKVIEYTYSGTELSPFKRWNPTRLYNLWYHGRKINRYIEAELDKQFVKLQHSHNPKHNPKTAKPLITLALDAYLAEQKTNTTSLYSPYLPTLDPTFKHSARTHLRHLLLTPTTTTASTTIAHTLHLLSTHPPS</sequence>
<keyword evidence="1" id="KW-0560">Oxidoreductase</keyword>
<organism evidence="1 2">
    <name type="scientific">Lasiodiplodia hormozganensis</name>
    <dbReference type="NCBI Taxonomy" id="869390"/>
    <lineage>
        <taxon>Eukaryota</taxon>
        <taxon>Fungi</taxon>
        <taxon>Dikarya</taxon>
        <taxon>Ascomycota</taxon>
        <taxon>Pezizomycotina</taxon>
        <taxon>Dothideomycetes</taxon>
        <taxon>Dothideomycetes incertae sedis</taxon>
        <taxon>Botryosphaeriales</taxon>
        <taxon>Botryosphaeriaceae</taxon>
        <taxon>Lasiodiplodia</taxon>
    </lineage>
</organism>
<dbReference type="GO" id="GO:0004497">
    <property type="term" value="F:monooxygenase activity"/>
    <property type="evidence" value="ECO:0007669"/>
    <property type="project" value="UniProtKB-KW"/>
</dbReference>
<keyword evidence="1" id="KW-0503">Monooxygenase</keyword>
<dbReference type="Gene3D" id="1.10.630.10">
    <property type="entry name" value="Cytochrome P450"/>
    <property type="match status" value="1"/>
</dbReference>
<proteinExistence type="predicted"/>
<protein>
    <submittedName>
        <fullName evidence="1">Sterigmatocystin biosynthesis P450 monooxygenase stcS</fullName>
    </submittedName>
</protein>
<feature type="non-terminal residue" evidence="1">
    <location>
        <position position="180"/>
    </location>
</feature>
<dbReference type="EMBL" id="JAUJDW010000194">
    <property type="protein sequence ID" value="KAK0615430.1"/>
    <property type="molecule type" value="Genomic_DNA"/>
</dbReference>
<accession>A0AA39WHD2</accession>